<name>U6MED2_EIMMA</name>
<proteinExistence type="predicted"/>
<evidence type="ECO:0000256" key="1">
    <source>
        <dbReference type="SAM" id="Coils"/>
    </source>
</evidence>
<keyword evidence="3" id="KW-0472">Membrane</keyword>
<dbReference type="GeneID" id="25339954"/>
<feature type="compositionally biased region" description="Low complexity" evidence="2">
    <location>
        <begin position="427"/>
        <end position="439"/>
    </location>
</feature>
<keyword evidence="3" id="KW-1133">Transmembrane helix</keyword>
<dbReference type="RefSeq" id="XP_013336660.1">
    <property type="nucleotide sequence ID" value="XM_013481206.1"/>
</dbReference>
<keyword evidence="5" id="KW-1185">Reference proteome</keyword>
<evidence type="ECO:0000256" key="2">
    <source>
        <dbReference type="SAM" id="MobiDB-lite"/>
    </source>
</evidence>
<evidence type="ECO:0000313" key="4">
    <source>
        <dbReference type="EMBL" id="CDJ60015.1"/>
    </source>
</evidence>
<dbReference type="EMBL" id="HG721176">
    <property type="protein sequence ID" value="CDJ60015.1"/>
    <property type="molecule type" value="Genomic_DNA"/>
</dbReference>
<feature type="region of interest" description="Disordered" evidence="2">
    <location>
        <begin position="22"/>
        <end position="46"/>
    </location>
</feature>
<feature type="transmembrane region" description="Helical" evidence="3">
    <location>
        <begin position="382"/>
        <end position="401"/>
    </location>
</feature>
<dbReference type="Proteomes" id="UP000030763">
    <property type="component" value="Unassembled WGS sequence"/>
</dbReference>
<feature type="compositionally biased region" description="Acidic residues" evidence="2">
    <location>
        <begin position="28"/>
        <end position="37"/>
    </location>
</feature>
<dbReference type="OMA" id="WMSASIP"/>
<dbReference type="AlphaFoldDB" id="U6MED2"/>
<sequence>MLHLMEVDDKIKETVRRERRIRKGLIKEEEEEEEEEKEEKRGEKEKEEDNNIIRYSLLCNIESINIQETLISLGYKRDEYSEGLSPEGTIHDSSSSFFWMSASIPIKGDNNKQSLPAKAFVESLLLRDEALFLEEDIAEIADAVQGHGDIDKTLRRIQRYSGVSPRCPQLSPVDWANLQAAATKEVAELRGLSPSAAAEYIAAAAAAEEEGKISLPIIDTTSTSSKETPEQQLQQLQQLKLQQELQQQKLLLQKEEEEETEKETMRLRQKIRNVELQHELQLQAQLRKQTQQQEQQLHALEQQLQQMYDKIEAARDELHAVQAATAAATAAKVEAETIGIAAKKINKQRRAAALNVLLPMGTASDLWAKRATEDPAARKMRLYVQPFLFVAAAVLLSVLFFEAHKAAKAAPARRTRRPSYKESGVDTGATAAAGSSSSSNGKEAVSVEHVAAAAAAAAADMNDFGRSARGFGRSSRHY</sequence>
<evidence type="ECO:0000313" key="5">
    <source>
        <dbReference type="Proteomes" id="UP000030763"/>
    </source>
</evidence>
<accession>U6MED2</accession>
<evidence type="ECO:0000256" key="3">
    <source>
        <dbReference type="SAM" id="Phobius"/>
    </source>
</evidence>
<feature type="region of interest" description="Disordered" evidence="2">
    <location>
        <begin position="411"/>
        <end position="440"/>
    </location>
</feature>
<reference evidence="4" key="2">
    <citation type="submission" date="2013-10" db="EMBL/GenBank/DDBJ databases">
        <authorList>
            <person name="Aslett M."/>
        </authorList>
    </citation>
    <scope>NUCLEOTIDE SEQUENCE [LARGE SCALE GENOMIC DNA]</scope>
    <source>
        <strain evidence="4">Weybridge</strain>
    </source>
</reference>
<keyword evidence="3" id="KW-0812">Transmembrane</keyword>
<organism evidence="4 5">
    <name type="scientific">Eimeria maxima</name>
    <name type="common">Coccidian parasite</name>
    <dbReference type="NCBI Taxonomy" id="5804"/>
    <lineage>
        <taxon>Eukaryota</taxon>
        <taxon>Sar</taxon>
        <taxon>Alveolata</taxon>
        <taxon>Apicomplexa</taxon>
        <taxon>Conoidasida</taxon>
        <taxon>Coccidia</taxon>
        <taxon>Eucoccidiorida</taxon>
        <taxon>Eimeriorina</taxon>
        <taxon>Eimeriidae</taxon>
        <taxon>Eimeria</taxon>
    </lineage>
</organism>
<gene>
    <name evidence="4" type="ORF">EMWEY_00059680</name>
</gene>
<keyword evidence="1" id="KW-0175">Coiled coil</keyword>
<dbReference type="VEuPathDB" id="ToxoDB:EMWEY_00059680"/>
<protein>
    <submittedName>
        <fullName evidence="4">Uncharacterized protein</fullName>
    </submittedName>
</protein>
<reference evidence="4" key="1">
    <citation type="submission" date="2013-10" db="EMBL/GenBank/DDBJ databases">
        <title>Genomic analysis of the causative agents of coccidiosis in chickens.</title>
        <authorList>
            <person name="Reid A.J."/>
            <person name="Blake D."/>
            <person name="Billington K."/>
            <person name="Browne H."/>
            <person name="Dunn M."/>
            <person name="Hung S."/>
            <person name="Kawahara F."/>
            <person name="Miranda-Saavedra D."/>
            <person name="Mourier T."/>
            <person name="Nagra H."/>
            <person name="Otto T.D."/>
            <person name="Rawlings N."/>
            <person name="Sanchez A."/>
            <person name="Sanders M."/>
            <person name="Subramaniam C."/>
            <person name="Tay Y."/>
            <person name="Dear P."/>
            <person name="Doerig C."/>
            <person name="Gruber A."/>
            <person name="Parkinson J."/>
            <person name="Shirley M."/>
            <person name="Wan K.L."/>
            <person name="Berriman M."/>
            <person name="Tomley F."/>
            <person name="Pain A."/>
        </authorList>
    </citation>
    <scope>NUCLEOTIDE SEQUENCE [LARGE SCALE GENOMIC DNA]</scope>
    <source>
        <strain evidence="4">Weybridge</strain>
    </source>
</reference>
<feature type="coiled-coil region" evidence="1">
    <location>
        <begin position="236"/>
        <end position="324"/>
    </location>
</feature>